<keyword evidence="8" id="KW-1185">Reference proteome</keyword>
<dbReference type="InterPro" id="IPR001647">
    <property type="entry name" value="HTH_TetR"/>
</dbReference>
<dbReference type="PROSITE" id="PS00356">
    <property type="entry name" value="HTH_LACI_1"/>
    <property type="match status" value="1"/>
</dbReference>
<dbReference type="Pfam" id="PF13377">
    <property type="entry name" value="Peripla_BP_3"/>
    <property type="match status" value="1"/>
</dbReference>
<dbReference type="InterPro" id="IPR028082">
    <property type="entry name" value="Peripla_BP_I"/>
</dbReference>
<reference evidence="7 8" key="1">
    <citation type="submission" date="2021-10" db="EMBL/GenBank/DDBJ databases">
        <title>Anaerobic single-cell dispensing facilitates the cultivation of human gut bacteria.</title>
        <authorList>
            <person name="Afrizal A."/>
        </authorList>
    </citation>
    <scope>NUCLEOTIDE SEQUENCE [LARGE SCALE GENOMIC DNA]</scope>
    <source>
        <strain evidence="7 8">CLA-AA-H244</strain>
    </source>
</reference>
<dbReference type="GO" id="GO:0000976">
    <property type="term" value="F:transcription cis-regulatory region binding"/>
    <property type="evidence" value="ECO:0007669"/>
    <property type="project" value="TreeGrafter"/>
</dbReference>
<evidence type="ECO:0000256" key="3">
    <source>
        <dbReference type="ARBA" id="ARBA00023163"/>
    </source>
</evidence>
<dbReference type="PROSITE" id="PS50977">
    <property type="entry name" value="HTH_TETR_2"/>
    <property type="match status" value="1"/>
</dbReference>
<dbReference type="GO" id="GO:0003700">
    <property type="term" value="F:DNA-binding transcription factor activity"/>
    <property type="evidence" value="ECO:0007669"/>
    <property type="project" value="TreeGrafter"/>
</dbReference>
<evidence type="ECO:0000259" key="5">
    <source>
        <dbReference type="PROSITE" id="PS50932"/>
    </source>
</evidence>
<dbReference type="Proteomes" id="UP001199355">
    <property type="component" value="Unassembled WGS sequence"/>
</dbReference>
<protein>
    <submittedName>
        <fullName evidence="7">LacI family DNA-binding transcriptional regulator</fullName>
    </submittedName>
</protein>
<evidence type="ECO:0000256" key="2">
    <source>
        <dbReference type="ARBA" id="ARBA00023125"/>
    </source>
</evidence>
<evidence type="ECO:0000259" key="6">
    <source>
        <dbReference type="PROSITE" id="PS50977"/>
    </source>
</evidence>
<sequence length="349" mass="39133">MNHEKVTISDIAKAAGVSITTVSRYINGKQDLIQKDTRERIETVIKMTNYHPNVMAQSLKTNLSHHIGVIVSDISTPFCAALIQGISETLLSSNYMPLFVSCNNSIKEEESYIRSLMSRHVDGLIVNTCSSQNPLLIQQACTGLPIVLCDRTIDDYNFQFVGSNHRDPIFELVKHLKEQGYTLPVFFTENYFASSVRSERRNSFLDAVKLYYPEVDPNELTYVIDIHNTQNVTSQLHHLKDICGKKELPAIFCVNSITVLHVFNAIRSLGIHIPDEIGLCGPDDWGWEEQSILLSLMTPRITNIVVQPRLIGNLAAQKLLECIADPSVAKKETRLTCPLQIAGSTILKH</sequence>
<proteinExistence type="predicted"/>
<dbReference type="SUPFAM" id="SSF53822">
    <property type="entry name" value="Periplasmic binding protein-like I"/>
    <property type="match status" value="1"/>
</dbReference>
<dbReference type="CDD" id="cd06283">
    <property type="entry name" value="PBP1_RegR_EndR_KdgR-like"/>
    <property type="match status" value="1"/>
</dbReference>
<name>A0AAE3AWD0_9FIRM</name>
<comment type="caution">
    <text evidence="7">The sequence shown here is derived from an EMBL/GenBank/DDBJ whole genome shotgun (WGS) entry which is preliminary data.</text>
</comment>
<dbReference type="Gene3D" id="3.40.50.2300">
    <property type="match status" value="2"/>
</dbReference>
<feature type="domain" description="HTH lacI-type" evidence="5">
    <location>
        <begin position="6"/>
        <end position="61"/>
    </location>
</feature>
<dbReference type="InterPro" id="IPR046335">
    <property type="entry name" value="LacI/GalR-like_sensor"/>
</dbReference>
<dbReference type="PANTHER" id="PTHR30146">
    <property type="entry name" value="LACI-RELATED TRANSCRIPTIONAL REPRESSOR"/>
    <property type="match status" value="1"/>
</dbReference>
<keyword evidence="2 4" id="KW-0238">DNA-binding</keyword>
<dbReference type="SUPFAM" id="SSF47413">
    <property type="entry name" value="lambda repressor-like DNA-binding domains"/>
    <property type="match status" value="1"/>
</dbReference>
<evidence type="ECO:0000313" key="8">
    <source>
        <dbReference type="Proteomes" id="UP001199355"/>
    </source>
</evidence>
<feature type="domain" description="HTH tetR-type" evidence="6">
    <location>
        <begin position="1"/>
        <end position="44"/>
    </location>
</feature>
<dbReference type="CDD" id="cd01392">
    <property type="entry name" value="HTH_LacI"/>
    <property type="match status" value="1"/>
</dbReference>
<dbReference type="SMART" id="SM00354">
    <property type="entry name" value="HTH_LACI"/>
    <property type="match status" value="1"/>
</dbReference>
<dbReference type="PROSITE" id="PS50932">
    <property type="entry name" value="HTH_LACI_2"/>
    <property type="match status" value="1"/>
</dbReference>
<dbReference type="Pfam" id="PF00356">
    <property type="entry name" value="LacI"/>
    <property type="match status" value="1"/>
</dbReference>
<dbReference type="RefSeq" id="WP_117962443.1">
    <property type="nucleotide sequence ID" value="NZ_JAJEQF010000058.1"/>
</dbReference>
<evidence type="ECO:0000256" key="1">
    <source>
        <dbReference type="ARBA" id="ARBA00023015"/>
    </source>
</evidence>
<organism evidence="7 8">
    <name type="scientific">Gallintestinimicrobium propionicum</name>
    <dbReference type="NCBI Taxonomy" id="2981770"/>
    <lineage>
        <taxon>Bacteria</taxon>
        <taxon>Bacillati</taxon>
        <taxon>Bacillota</taxon>
        <taxon>Clostridia</taxon>
        <taxon>Lachnospirales</taxon>
        <taxon>Lachnospiraceae</taxon>
        <taxon>Gallintestinimicrobium</taxon>
    </lineage>
</organism>
<evidence type="ECO:0000256" key="4">
    <source>
        <dbReference type="PROSITE-ProRule" id="PRU00335"/>
    </source>
</evidence>
<gene>
    <name evidence="7" type="ORF">LKD45_15345</name>
</gene>
<dbReference type="PRINTS" id="PR00036">
    <property type="entry name" value="HTHLACI"/>
</dbReference>
<keyword evidence="1" id="KW-0805">Transcription regulation</keyword>
<dbReference type="EMBL" id="JAJEQF010000058">
    <property type="protein sequence ID" value="MCC2169041.1"/>
    <property type="molecule type" value="Genomic_DNA"/>
</dbReference>
<dbReference type="PANTHER" id="PTHR30146:SF109">
    <property type="entry name" value="HTH-TYPE TRANSCRIPTIONAL REGULATOR GALS"/>
    <property type="match status" value="1"/>
</dbReference>
<evidence type="ECO:0000313" key="7">
    <source>
        <dbReference type="EMBL" id="MCC2169041.1"/>
    </source>
</evidence>
<accession>A0AAE3AWD0</accession>
<dbReference type="AlphaFoldDB" id="A0AAE3AWD0"/>
<dbReference type="InterPro" id="IPR000843">
    <property type="entry name" value="HTH_LacI"/>
</dbReference>
<dbReference type="InterPro" id="IPR010982">
    <property type="entry name" value="Lambda_DNA-bd_dom_sf"/>
</dbReference>
<feature type="DNA-binding region" description="H-T-H motif" evidence="4">
    <location>
        <begin position="7"/>
        <end position="26"/>
    </location>
</feature>
<dbReference type="Gene3D" id="1.10.260.40">
    <property type="entry name" value="lambda repressor-like DNA-binding domains"/>
    <property type="match status" value="1"/>
</dbReference>
<keyword evidence="3" id="KW-0804">Transcription</keyword>